<organism evidence="7 8">
    <name type="scientific">Shimia marina</name>
    <dbReference type="NCBI Taxonomy" id="321267"/>
    <lineage>
        <taxon>Bacteria</taxon>
        <taxon>Pseudomonadati</taxon>
        <taxon>Pseudomonadota</taxon>
        <taxon>Alphaproteobacteria</taxon>
        <taxon>Rhodobacterales</taxon>
        <taxon>Roseobacteraceae</taxon>
    </lineage>
</organism>
<dbReference type="InterPro" id="IPR000620">
    <property type="entry name" value="EamA_dom"/>
</dbReference>
<feature type="transmembrane region" description="Helical" evidence="5">
    <location>
        <begin position="277"/>
        <end position="297"/>
    </location>
</feature>
<dbReference type="RefSeq" id="WP_058239763.1">
    <property type="nucleotide sequence ID" value="NZ_CYPW01000018.1"/>
</dbReference>
<name>A0A0P1FB97_9RHOB</name>
<proteinExistence type="predicted"/>
<evidence type="ECO:0000313" key="8">
    <source>
        <dbReference type="Proteomes" id="UP000054823"/>
    </source>
</evidence>
<keyword evidence="3 5" id="KW-1133">Transmembrane helix</keyword>
<accession>A0A0P1FB97</accession>
<evidence type="ECO:0000256" key="3">
    <source>
        <dbReference type="ARBA" id="ARBA00022989"/>
    </source>
</evidence>
<dbReference type="InterPro" id="IPR050638">
    <property type="entry name" value="AA-Vitamin_Transporters"/>
</dbReference>
<gene>
    <name evidence="7" type="ORF">SHM7688_01993</name>
</gene>
<evidence type="ECO:0000256" key="5">
    <source>
        <dbReference type="SAM" id="Phobius"/>
    </source>
</evidence>
<dbReference type="InterPro" id="IPR037185">
    <property type="entry name" value="EmrE-like"/>
</dbReference>
<keyword evidence="2 5" id="KW-0812">Transmembrane</keyword>
<feature type="transmembrane region" description="Helical" evidence="5">
    <location>
        <begin position="99"/>
        <end position="120"/>
    </location>
</feature>
<feature type="domain" description="EamA" evidence="6">
    <location>
        <begin position="160"/>
        <end position="291"/>
    </location>
</feature>
<dbReference type="STRING" id="321267.SHM7688_01993"/>
<dbReference type="GO" id="GO:0016020">
    <property type="term" value="C:membrane"/>
    <property type="evidence" value="ECO:0007669"/>
    <property type="project" value="UniProtKB-SubCell"/>
</dbReference>
<evidence type="ECO:0000256" key="1">
    <source>
        <dbReference type="ARBA" id="ARBA00004141"/>
    </source>
</evidence>
<dbReference type="SUPFAM" id="SSF103481">
    <property type="entry name" value="Multidrug resistance efflux transporter EmrE"/>
    <property type="match status" value="2"/>
</dbReference>
<feature type="transmembrane region" description="Helical" evidence="5">
    <location>
        <begin position="72"/>
        <end position="93"/>
    </location>
</feature>
<dbReference type="AlphaFoldDB" id="A0A0P1FB97"/>
<comment type="subcellular location">
    <subcellularLocation>
        <location evidence="1">Membrane</location>
        <topology evidence="1">Multi-pass membrane protein</topology>
    </subcellularLocation>
</comment>
<sequence>MTRDPEITAGSWLMVGTLGLVWGGTFMVQKLALDHMAPIWVAAGRISFAALITAFIWRLRGGGMFTTQITDWPRLIWVSMLSAAIPFMFLAWAQQHVSSAFTGVSMAAVALIVLPLAHFFVPGERMTLRRTFGFLIGFAGVLLLIGPAAFASSGAALESLGQLACLTAASCYAVSSILMRRLPPIDPIGLSAATLMFGAILVVPLALIKAGIPPMPAPEGVAIVAALGLIPTAAAGLLRILVIRTAGPVFMSLTNYQVPLWSVVFGVTLMGEPVPGSLIWAALLILSGVGLSQYGALRRLFTQQG</sequence>
<feature type="transmembrane region" description="Helical" evidence="5">
    <location>
        <begin position="220"/>
        <end position="241"/>
    </location>
</feature>
<evidence type="ECO:0000259" key="6">
    <source>
        <dbReference type="Pfam" id="PF00892"/>
    </source>
</evidence>
<evidence type="ECO:0000313" key="7">
    <source>
        <dbReference type="EMBL" id="CUH52546.1"/>
    </source>
</evidence>
<feature type="transmembrane region" description="Helical" evidence="5">
    <location>
        <begin position="253"/>
        <end position="271"/>
    </location>
</feature>
<reference evidence="7 8" key="1">
    <citation type="submission" date="2015-09" db="EMBL/GenBank/DDBJ databases">
        <authorList>
            <consortium name="Swine Surveillance"/>
        </authorList>
    </citation>
    <scope>NUCLEOTIDE SEQUENCE [LARGE SCALE GENOMIC DNA]</scope>
    <source>
        <strain evidence="7 8">CECT 7688</strain>
    </source>
</reference>
<evidence type="ECO:0000256" key="4">
    <source>
        <dbReference type="ARBA" id="ARBA00023136"/>
    </source>
</evidence>
<feature type="transmembrane region" description="Helical" evidence="5">
    <location>
        <begin position="12"/>
        <end position="33"/>
    </location>
</feature>
<feature type="transmembrane region" description="Helical" evidence="5">
    <location>
        <begin position="39"/>
        <end position="60"/>
    </location>
</feature>
<feature type="transmembrane region" description="Helical" evidence="5">
    <location>
        <begin position="132"/>
        <end position="153"/>
    </location>
</feature>
<dbReference type="EMBL" id="CYPW01000018">
    <property type="protein sequence ID" value="CUH52546.1"/>
    <property type="molecule type" value="Genomic_DNA"/>
</dbReference>
<protein>
    <submittedName>
        <fullName evidence="7">Putative DMT superfamily transporter inner membrane protein</fullName>
    </submittedName>
</protein>
<feature type="domain" description="EamA" evidence="6">
    <location>
        <begin position="17"/>
        <end position="145"/>
    </location>
</feature>
<dbReference type="OrthoDB" id="9810556at2"/>
<dbReference type="Proteomes" id="UP000054823">
    <property type="component" value="Unassembled WGS sequence"/>
</dbReference>
<feature type="transmembrane region" description="Helical" evidence="5">
    <location>
        <begin position="190"/>
        <end position="208"/>
    </location>
</feature>
<evidence type="ECO:0000256" key="2">
    <source>
        <dbReference type="ARBA" id="ARBA00022692"/>
    </source>
</evidence>
<dbReference type="Pfam" id="PF00892">
    <property type="entry name" value="EamA"/>
    <property type="match status" value="2"/>
</dbReference>
<feature type="transmembrane region" description="Helical" evidence="5">
    <location>
        <begin position="159"/>
        <end position="178"/>
    </location>
</feature>
<keyword evidence="8" id="KW-1185">Reference proteome</keyword>
<dbReference type="PANTHER" id="PTHR32322:SF9">
    <property type="entry name" value="AMINO-ACID METABOLITE EFFLUX PUMP-RELATED"/>
    <property type="match status" value="1"/>
</dbReference>
<dbReference type="PANTHER" id="PTHR32322">
    <property type="entry name" value="INNER MEMBRANE TRANSPORTER"/>
    <property type="match status" value="1"/>
</dbReference>
<keyword evidence="4 5" id="KW-0472">Membrane</keyword>